<keyword evidence="7" id="KW-1185">Reference proteome</keyword>
<dbReference type="Pfam" id="PF00126">
    <property type="entry name" value="HTH_1"/>
    <property type="match status" value="1"/>
</dbReference>
<evidence type="ECO:0000256" key="2">
    <source>
        <dbReference type="ARBA" id="ARBA00023015"/>
    </source>
</evidence>
<gene>
    <name evidence="6" type="ORF">N2K95_09760</name>
</gene>
<dbReference type="SUPFAM" id="SSF53850">
    <property type="entry name" value="Periplasmic binding protein-like II"/>
    <property type="match status" value="1"/>
</dbReference>
<evidence type="ECO:0000256" key="3">
    <source>
        <dbReference type="ARBA" id="ARBA00023125"/>
    </source>
</evidence>
<evidence type="ECO:0000259" key="5">
    <source>
        <dbReference type="PROSITE" id="PS50931"/>
    </source>
</evidence>
<evidence type="ECO:0000256" key="1">
    <source>
        <dbReference type="ARBA" id="ARBA00009437"/>
    </source>
</evidence>
<reference evidence="6" key="1">
    <citation type="submission" date="2022-09" db="EMBL/GenBank/DDBJ databases">
        <title>Novel species in genus Arthrobacter.</title>
        <authorList>
            <person name="Liu Y."/>
        </authorList>
    </citation>
    <scope>NUCLEOTIDE SEQUENCE</scope>
    <source>
        <strain evidence="6">Zg-Y815</strain>
    </source>
</reference>
<dbReference type="InterPro" id="IPR036390">
    <property type="entry name" value="WH_DNA-bd_sf"/>
</dbReference>
<sequence>MVNPVHLKTLLEVIRTGSFAAAALRLGYTASAVSQQMSALEKDTGARLFERSARTAAPTDAAVVMARHAVKVLTDMDALLAAAARPGPGSGHELRLGIFPSLATFALPELLASPRWVDLGIELLLSVAEPAQTIQGLRTGGNLDVALVYQVGQGGLAWPSSISRRWLGDDNFRVVLPESWGIRSGAEVTAEQLAGMPWIMHHPGTPDALVIERLFASCSLHPQVAAYCDDFNASLAMASAGLGAALVPELAMLSRPAGTVVLDVPEIRLARSIFALLIHEQNVQVGLFLDRLAEVLGRRSIVPLPT</sequence>
<dbReference type="Gene3D" id="1.10.10.10">
    <property type="entry name" value="Winged helix-like DNA-binding domain superfamily/Winged helix DNA-binding domain"/>
    <property type="match status" value="1"/>
</dbReference>
<dbReference type="SUPFAM" id="SSF46785">
    <property type="entry name" value="Winged helix' DNA-binding domain"/>
    <property type="match status" value="1"/>
</dbReference>
<proteinExistence type="inferred from homology"/>
<comment type="similarity">
    <text evidence="1">Belongs to the LysR transcriptional regulatory family.</text>
</comment>
<dbReference type="Proteomes" id="UP001059859">
    <property type="component" value="Chromosome"/>
</dbReference>
<evidence type="ECO:0000313" key="6">
    <source>
        <dbReference type="EMBL" id="UWX95981.1"/>
    </source>
</evidence>
<dbReference type="Pfam" id="PF03466">
    <property type="entry name" value="LysR_substrate"/>
    <property type="match status" value="1"/>
</dbReference>
<dbReference type="Gene3D" id="3.40.190.10">
    <property type="entry name" value="Periplasmic binding protein-like II"/>
    <property type="match status" value="2"/>
</dbReference>
<dbReference type="InterPro" id="IPR036388">
    <property type="entry name" value="WH-like_DNA-bd_sf"/>
</dbReference>
<evidence type="ECO:0000256" key="4">
    <source>
        <dbReference type="ARBA" id="ARBA00023163"/>
    </source>
</evidence>
<protein>
    <submittedName>
        <fullName evidence="6">LysR family transcriptional regulator</fullName>
    </submittedName>
</protein>
<dbReference type="EMBL" id="CP104275">
    <property type="protein sequence ID" value="UWX95981.1"/>
    <property type="molecule type" value="Genomic_DNA"/>
</dbReference>
<evidence type="ECO:0000313" key="7">
    <source>
        <dbReference type="Proteomes" id="UP001059859"/>
    </source>
</evidence>
<feature type="domain" description="HTH lysR-type" evidence="5">
    <location>
        <begin position="6"/>
        <end position="59"/>
    </location>
</feature>
<dbReference type="InterPro" id="IPR005119">
    <property type="entry name" value="LysR_subst-bd"/>
</dbReference>
<keyword evidence="4" id="KW-0804">Transcription</keyword>
<name>A0ABY5YLM4_9MICC</name>
<dbReference type="RefSeq" id="WP_255791745.1">
    <property type="nucleotide sequence ID" value="NZ_CP104275.1"/>
</dbReference>
<keyword evidence="2" id="KW-0805">Transcription regulation</keyword>
<dbReference type="InterPro" id="IPR000847">
    <property type="entry name" value="LysR_HTH_N"/>
</dbReference>
<dbReference type="PROSITE" id="PS50931">
    <property type="entry name" value="HTH_LYSR"/>
    <property type="match status" value="1"/>
</dbReference>
<organism evidence="6 7">
    <name type="scientific">Arthrobacter zhaoxinii</name>
    <dbReference type="NCBI Taxonomy" id="2964616"/>
    <lineage>
        <taxon>Bacteria</taxon>
        <taxon>Bacillati</taxon>
        <taxon>Actinomycetota</taxon>
        <taxon>Actinomycetes</taxon>
        <taxon>Micrococcales</taxon>
        <taxon>Micrococcaceae</taxon>
        <taxon>Arthrobacter</taxon>
    </lineage>
</organism>
<keyword evidence="3" id="KW-0238">DNA-binding</keyword>
<accession>A0ABY5YLM4</accession>
<dbReference type="PANTHER" id="PTHR30346:SF29">
    <property type="entry name" value="LYSR SUBSTRATE-BINDING"/>
    <property type="match status" value="1"/>
</dbReference>
<dbReference type="PANTHER" id="PTHR30346">
    <property type="entry name" value="TRANSCRIPTIONAL DUAL REGULATOR HCAR-RELATED"/>
    <property type="match status" value="1"/>
</dbReference>